<keyword evidence="4 7" id="KW-0812">Transmembrane</keyword>
<comment type="subcellular location">
    <subcellularLocation>
        <location evidence="7">Cell membrane</location>
        <topology evidence="7">Multi-pass membrane protein</topology>
    </subcellularLocation>
</comment>
<gene>
    <name evidence="7" type="primary">lgt</name>
    <name evidence="8" type="ORF">COV74_04080</name>
</gene>
<feature type="transmembrane region" description="Helical" evidence="7">
    <location>
        <begin position="27"/>
        <end position="49"/>
    </location>
</feature>
<comment type="caution">
    <text evidence="8">The sequence shown here is derived from an EMBL/GenBank/DDBJ whole genome shotgun (WGS) entry which is preliminary data.</text>
</comment>
<evidence type="ECO:0000256" key="3">
    <source>
        <dbReference type="ARBA" id="ARBA00022679"/>
    </source>
</evidence>
<dbReference type="Pfam" id="PF01790">
    <property type="entry name" value="LGT"/>
    <property type="match status" value="1"/>
</dbReference>
<feature type="transmembrane region" description="Helical" evidence="7">
    <location>
        <begin position="245"/>
        <end position="270"/>
    </location>
</feature>
<dbReference type="EMBL" id="PCVY01000040">
    <property type="protein sequence ID" value="PIQ86563.1"/>
    <property type="molecule type" value="Genomic_DNA"/>
</dbReference>
<feature type="transmembrane region" description="Helical" evidence="7">
    <location>
        <begin position="214"/>
        <end position="233"/>
    </location>
</feature>
<dbReference type="GO" id="GO:0008961">
    <property type="term" value="F:phosphatidylglycerol-prolipoprotein diacylglyceryl transferase activity"/>
    <property type="evidence" value="ECO:0007669"/>
    <property type="project" value="UniProtKB-UniRule"/>
</dbReference>
<evidence type="ECO:0000313" key="8">
    <source>
        <dbReference type="EMBL" id="PIQ86563.1"/>
    </source>
</evidence>
<dbReference type="NCBIfam" id="TIGR00544">
    <property type="entry name" value="lgt"/>
    <property type="match status" value="1"/>
</dbReference>
<dbReference type="HAMAP" id="MF_01147">
    <property type="entry name" value="Lgt"/>
    <property type="match status" value="1"/>
</dbReference>
<evidence type="ECO:0000256" key="1">
    <source>
        <dbReference type="ARBA" id="ARBA00007150"/>
    </source>
</evidence>
<dbReference type="PANTHER" id="PTHR30589">
    <property type="entry name" value="PROLIPOPROTEIN DIACYLGLYCERYL TRANSFERASE"/>
    <property type="match status" value="1"/>
</dbReference>
<keyword evidence="6 7" id="KW-0472">Membrane</keyword>
<evidence type="ECO:0000256" key="2">
    <source>
        <dbReference type="ARBA" id="ARBA00022475"/>
    </source>
</evidence>
<keyword evidence="5 7" id="KW-1133">Transmembrane helix</keyword>
<dbReference type="EC" id="2.5.1.145" evidence="7"/>
<keyword evidence="2 7" id="KW-1003">Cell membrane</keyword>
<comment type="similarity">
    <text evidence="1 7">Belongs to the Lgt family.</text>
</comment>
<dbReference type="PANTHER" id="PTHR30589:SF0">
    <property type="entry name" value="PHOSPHATIDYLGLYCEROL--PROLIPOPROTEIN DIACYLGLYCERYL TRANSFERASE"/>
    <property type="match status" value="1"/>
</dbReference>
<protein>
    <recommendedName>
        <fullName evidence="7">Phosphatidylglycerol--prolipoprotein diacylglyceryl transferase</fullName>
        <ecNumber evidence="7">2.5.1.145</ecNumber>
    </recommendedName>
</protein>
<evidence type="ECO:0000256" key="4">
    <source>
        <dbReference type="ARBA" id="ARBA00022692"/>
    </source>
</evidence>
<evidence type="ECO:0000256" key="7">
    <source>
        <dbReference type="HAMAP-Rule" id="MF_01147"/>
    </source>
</evidence>
<feature type="binding site" evidence="7">
    <location>
        <position position="155"/>
    </location>
    <ligand>
        <name>a 1,2-diacyl-sn-glycero-3-phospho-(1'-sn-glycerol)</name>
        <dbReference type="ChEBI" id="CHEBI:64716"/>
    </ligand>
</feature>
<dbReference type="AlphaFoldDB" id="A0A2H0LQ48"/>
<evidence type="ECO:0000313" key="9">
    <source>
        <dbReference type="Proteomes" id="UP000230859"/>
    </source>
</evidence>
<keyword evidence="8" id="KW-0449">Lipoprotein</keyword>
<dbReference type="GO" id="GO:0005886">
    <property type="term" value="C:plasma membrane"/>
    <property type="evidence" value="ECO:0007669"/>
    <property type="project" value="UniProtKB-SubCell"/>
</dbReference>
<comment type="pathway">
    <text evidence="7">Protein modification; lipoprotein biosynthesis (diacylglyceryl transfer).</text>
</comment>
<accession>A0A2H0LQ48</accession>
<keyword evidence="3 7" id="KW-0808">Transferase</keyword>
<feature type="transmembrane region" description="Helical" evidence="7">
    <location>
        <begin position="63"/>
        <end position="85"/>
    </location>
</feature>
<evidence type="ECO:0000256" key="5">
    <source>
        <dbReference type="ARBA" id="ARBA00022989"/>
    </source>
</evidence>
<dbReference type="Proteomes" id="UP000230859">
    <property type="component" value="Unassembled WGS sequence"/>
</dbReference>
<dbReference type="GO" id="GO:0042158">
    <property type="term" value="P:lipoprotein biosynthetic process"/>
    <property type="evidence" value="ECO:0007669"/>
    <property type="project" value="UniProtKB-UniRule"/>
</dbReference>
<reference evidence="8 9" key="1">
    <citation type="submission" date="2017-09" db="EMBL/GenBank/DDBJ databases">
        <title>Depth-based differentiation of microbial function through sediment-hosted aquifers and enrichment of novel symbionts in the deep terrestrial subsurface.</title>
        <authorList>
            <person name="Probst A.J."/>
            <person name="Ladd B."/>
            <person name="Jarett J.K."/>
            <person name="Geller-Mcgrath D.E."/>
            <person name="Sieber C.M."/>
            <person name="Emerson J.B."/>
            <person name="Anantharaman K."/>
            <person name="Thomas B.C."/>
            <person name="Malmstrom R."/>
            <person name="Stieglmeier M."/>
            <person name="Klingl A."/>
            <person name="Woyke T."/>
            <person name="Ryan C.M."/>
            <person name="Banfield J.F."/>
        </authorList>
    </citation>
    <scope>NUCLEOTIDE SEQUENCE [LARGE SCALE GENOMIC DNA]</scope>
    <source>
        <strain evidence="8">CG11_big_fil_rev_8_21_14_0_20_45_26</strain>
    </source>
</reference>
<comment type="catalytic activity">
    <reaction evidence="7">
        <text>L-cysteinyl-[prolipoprotein] + a 1,2-diacyl-sn-glycero-3-phospho-(1'-sn-glycerol) = an S-1,2-diacyl-sn-glyceryl-L-cysteinyl-[prolipoprotein] + sn-glycerol 1-phosphate + H(+)</text>
        <dbReference type="Rhea" id="RHEA:56712"/>
        <dbReference type="Rhea" id="RHEA-COMP:14679"/>
        <dbReference type="Rhea" id="RHEA-COMP:14680"/>
        <dbReference type="ChEBI" id="CHEBI:15378"/>
        <dbReference type="ChEBI" id="CHEBI:29950"/>
        <dbReference type="ChEBI" id="CHEBI:57685"/>
        <dbReference type="ChEBI" id="CHEBI:64716"/>
        <dbReference type="ChEBI" id="CHEBI:140658"/>
        <dbReference type="EC" id="2.5.1.145"/>
    </reaction>
</comment>
<feature type="transmembrane region" description="Helical" evidence="7">
    <location>
        <begin position="105"/>
        <end position="128"/>
    </location>
</feature>
<name>A0A2H0LQ48_9BACT</name>
<comment type="function">
    <text evidence="7">Catalyzes the transfer of the diacylglyceryl group from phosphatidylglycerol to the sulfhydryl group of the N-terminal cysteine of a prolipoprotein, the first step in the formation of mature lipoproteins.</text>
</comment>
<sequence>MTPFIEFWQHIPEHINPVFLTLGPLSIRYYGLMFMLSIVVTYWVALYGLRPGSPYSREKIDDYFVRAAIGVLLGGRLGYVLFYHFDYYLHNPLEIILPFDLQTGRFIGISGMSYHGGLLGVIVMSYFFTRKEKIPFLKWIDFVMPAVPAGYTFGRIGNFLNGELFGRVTARWWGMYFPSDAAGLLRHPSQLYEAFFEGIILFLFLWQQRHKQPFQGYLLSVYLMAYGLIRFMIEFTREPDAHLGLVAGPFSMGQVLCMVMMAAGAALFFFRRTNPSGNKPA</sequence>
<dbReference type="InterPro" id="IPR001640">
    <property type="entry name" value="Lgt"/>
</dbReference>
<dbReference type="PROSITE" id="PS01311">
    <property type="entry name" value="LGT"/>
    <property type="match status" value="1"/>
</dbReference>
<organism evidence="8 9">
    <name type="scientific">Candidatus Abzuiibacterium crystallinum</name>
    <dbReference type="NCBI Taxonomy" id="1974748"/>
    <lineage>
        <taxon>Bacteria</taxon>
        <taxon>Pseudomonadati</taxon>
        <taxon>Candidatus Omnitrophota</taxon>
        <taxon>Candidatus Abzuiibacterium</taxon>
    </lineage>
</organism>
<dbReference type="UniPathway" id="UPA00664"/>
<proteinExistence type="inferred from homology"/>
<evidence type="ECO:0000256" key="6">
    <source>
        <dbReference type="ARBA" id="ARBA00023136"/>
    </source>
</evidence>